<dbReference type="Pfam" id="PF01593">
    <property type="entry name" value="Amino_oxidase"/>
    <property type="match status" value="1"/>
</dbReference>
<accession>A0A6J7EUM6</accession>
<name>A0A6J7EUM6_9ZZZZ</name>
<proteinExistence type="predicted"/>
<gene>
    <name evidence="2" type="ORF">UFOPK3482_00609</name>
</gene>
<dbReference type="EMBL" id="CAFBLZ010000041">
    <property type="protein sequence ID" value="CAB4885328.1"/>
    <property type="molecule type" value="Genomic_DNA"/>
</dbReference>
<reference evidence="2" key="1">
    <citation type="submission" date="2020-05" db="EMBL/GenBank/DDBJ databases">
        <authorList>
            <person name="Chiriac C."/>
            <person name="Salcher M."/>
            <person name="Ghai R."/>
            <person name="Kavagutti S V."/>
        </authorList>
    </citation>
    <scope>NUCLEOTIDE SEQUENCE</scope>
</reference>
<dbReference type="SUPFAM" id="SSF51905">
    <property type="entry name" value="FAD/NAD(P)-binding domain"/>
    <property type="match status" value="1"/>
</dbReference>
<dbReference type="PANTHER" id="PTHR42841">
    <property type="entry name" value="AMINE OXIDASE"/>
    <property type="match status" value="1"/>
</dbReference>
<dbReference type="InterPro" id="IPR036188">
    <property type="entry name" value="FAD/NAD-bd_sf"/>
</dbReference>
<sequence>MSFVVIGGGLAGLSAALTLQEAGESVELFEASDDVGGRVRSDYIDGYILDRGFQLINSGYPEIKRLEVVSEIDFCKSDRTIDVVTPFGVSSIGDPRLHPLQSIHSPLGSLKEKLAVLTFMGAKSNGAISLRDALLASGTGNFYQNVLNPFLRGVFLSDLENIDSAYGREIIKSFIVGDSGLPRAGAGALSEAIGARIENIQLNAPIDSLAQFEGKKIIVATDQFTASNLLQTHEQVNSANSYTWYHSAPRGVITSKRLRVTSAKSPLVNSIALSNIVPEYAPDGVTLISSTSLELITDEQAVTEIAKFWSLHARDLTLIKRYEVKNSLPIFAPGQSGIASAHVRGNIFRAGDYLTAGSQNGALLSGRLAAMESLLN</sequence>
<dbReference type="AlphaFoldDB" id="A0A6J7EUM6"/>
<feature type="domain" description="Amine oxidase" evidence="1">
    <location>
        <begin position="10"/>
        <end position="371"/>
    </location>
</feature>
<evidence type="ECO:0000259" key="1">
    <source>
        <dbReference type="Pfam" id="PF01593"/>
    </source>
</evidence>
<dbReference type="GO" id="GO:0016491">
    <property type="term" value="F:oxidoreductase activity"/>
    <property type="evidence" value="ECO:0007669"/>
    <property type="project" value="InterPro"/>
</dbReference>
<dbReference type="InterPro" id="IPR002937">
    <property type="entry name" value="Amino_oxidase"/>
</dbReference>
<protein>
    <submittedName>
        <fullName evidence="2">Unannotated protein</fullName>
    </submittedName>
</protein>
<organism evidence="2">
    <name type="scientific">freshwater metagenome</name>
    <dbReference type="NCBI Taxonomy" id="449393"/>
    <lineage>
        <taxon>unclassified sequences</taxon>
        <taxon>metagenomes</taxon>
        <taxon>ecological metagenomes</taxon>
    </lineage>
</organism>
<dbReference type="Gene3D" id="3.50.50.60">
    <property type="entry name" value="FAD/NAD(P)-binding domain"/>
    <property type="match status" value="1"/>
</dbReference>
<evidence type="ECO:0000313" key="2">
    <source>
        <dbReference type="EMBL" id="CAB4885328.1"/>
    </source>
</evidence>